<name>A0A8T2QT43_CERRI</name>
<dbReference type="PANTHER" id="PTHR33178">
    <property type="match status" value="1"/>
</dbReference>
<feature type="domain" description="Stress-response A/B barrel" evidence="2">
    <location>
        <begin position="6"/>
        <end position="99"/>
    </location>
</feature>
<sequence length="238" mass="25902">MGTTIVEHVVLFKAKDGVSKEDLQACMLRFRGLRELDGVIFLRAGALRACKAIGSAWTHVLYGRYKGKTALEAYAKHPAHLSAVAMADPLFQDKMALDWEASPEKKPLGLTSFTAAYIVLVKWATIHHMKAAEKLSSALLQALDSNSFQLSSSTSSSSSSSSPFSSARLSPSLQQCTSGFNFSPARARGFHWGFAALFGSTPAAFLFHDLVQELTGKQSVESFICLDYEAEDETLARL</sequence>
<dbReference type="InterPro" id="IPR044662">
    <property type="entry name" value="HS1/DABB1-like"/>
</dbReference>
<evidence type="ECO:0000259" key="2">
    <source>
        <dbReference type="PROSITE" id="PS51502"/>
    </source>
</evidence>
<comment type="caution">
    <text evidence="3">The sequence shown here is derived from an EMBL/GenBank/DDBJ whole genome shotgun (WGS) entry which is preliminary data.</text>
</comment>
<dbReference type="Pfam" id="PF07876">
    <property type="entry name" value="Dabb"/>
    <property type="match status" value="1"/>
</dbReference>
<dbReference type="PANTHER" id="PTHR33178:SF3">
    <property type="entry name" value="STRESS-RESPONSE A_B BARREL DOMAIN-CONTAINING PROTEIN UP3"/>
    <property type="match status" value="1"/>
</dbReference>
<dbReference type="Proteomes" id="UP000825935">
    <property type="component" value="Chromosome 32"/>
</dbReference>
<dbReference type="InterPro" id="IPR011008">
    <property type="entry name" value="Dimeric_a/b-barrel"/>
</dbReference>
<dbReference type="SMART" id="SM00886">
    <property type="entry name" value="Dabb"/>
    <property type="match status" value="1"/>
</dbReference>
<dbReference type="InterPro" id="IPR013097">
    <property type="entry name" value="Dabb"/>
</dbReference>
<gene>
    <name evidence="3" type="ORF">KP509_32G011300</name>
</gene>
<protein>
    <recommendedName>
        <fullName evidence="2">Stress-response A/B barrel domain-containing protein</fullName>
    </recommendedName>
</protein>
<dbReference type="EMBL" id="CM035437">
    <property type="protein sequence ID" value="KAH7286531.1"/>
    <property type="molecule type" value="Genomic_DNA"/>
</dbReference>
<reference evidence="3" key="1">
    <citation type="submission" date="2021-08" db="EMBL/GenBank/DDBJ databases">
        <title>WGS assembly of Ceratopteris richardii.</title>
        <authorList>
            <person name="Marchant D.B."/>
            <person name="Chen G."/>
            <person name="Jenkins J."/>
            <person name="Shu S."/>
            <person name="Leebens-Mack J."/>
            <person name="Grimwood J."/>
            <person name="Schmutz J."/>
            <person name="Soltis P."/>
            <person name="Soltis D."/>
            <person name="Chen Z.-H."/>
        </authorList>
    </citation>
    <scope>NUCLEOTIDE SEQUENCE</scope>
    <source>
        <strain evidence="3">Whitten #5841</strain>
        <tissue evidence="3">Leaf</tissue>
    </source>
</reference>
<organism evidence="3 4">
    <name type="scientific">Ceratopteris richardii</name>
    <name type="common">Triangle waterfern</name>
    <dbReference type="NCBI Taxonomy" id="49495"/>
    <lineage>
        <taxon>Eukaryota</taxon>
        <taxon>Viridiplantae</taxon>
        <taxon>Streptophyta</taxon>
        <taxon>Embryophyta</taxon>
        <taxon>Tracheophyta</taxon>
        <taxon>Polypodiopsida</taxon>
        <taxon>Polypodiidae</taxon>
        <taxon>Polypodiales</taxon>
        <taxon>Pteridineae</taxon>
        <taxon>Pteridaceae</taxon>
        <taxon>Parkerioideae</taxon>
        <taxon>Ceratopteris</taxon>
    </lineage>
</organism>
<evidence type="ECO:0000256" key="1">
    <source>
        <dbReference type="ARBA" id="ARBA00011738"/>
    </source>
</evidence>
<accession>A0A8T2QT43</accession>
<dbReference type="AlphaFoldDB" id="A0A8T2QT43"/>
<dbReference type="SUPFAM" id="SSF54909">
    <property type="entry name" value="Dimeric alpha+beta barrel"/>
    <property type="match status" value="1"/>
</dbReference>
<keyword evidence="4" id="KW-1185">Reference proteome</keyword>
<dbReference type="Gene3D" id="3.30.70.100">
    <property type="match status" value="1"/>
</dbReference>
<dbReference type="PROSITE" id="PS51502">
    <property type="entry name" value="S_R_A_B_BARREL"/>
    <property type="match status" value="1"/>
</dbReference>
<proteinExistence type="predicted"/>
<comment type="subunit">
    <text evidence="1">Homodimer.</text>
</comment>
<evidence type="ECO:0000313" key="3">
    <source>
        <dbReference type="EMBL" id="KAH7286531.1"/>
    </source>
</evidence>
<dbReference type="OrthoDB" id="42919at2759"/>
<evidence type="ECO:0000313" key="4">
    <source>
        <dbReference type="Proteomes" id="UP000825935"/>
    </source>
</evidence>